<keyword evidence="3" id="KW-1185">Reference proteome</keyword>
<dbReference type="InterPro" id="IPR049978">
    <property type="entry name" value="SCO6880-like"/>
</dbReference>
<accession>A0ABU3WTL0</accession>
<gene>
    <name evidence="2" type="ORF">F8M49_21805</name>
</gene>
<organism evidence="2 3">
    <name type="scientific">Rhodococcus zopfii</name>
    <dbReference type="NCBI Taxonomy" id="43772"/>
    <lineage>
        <taxon>Bacteria</taxon>
        <taxon>Bacillati</taxon>
        <taxon>Actinomycetota</taxon>
        <taxon>Actinomycetes</taxon>
        <taxon>Mycobacteriales</taxon>
        <taxon>Nocardiaceae</taxon>
        <taxon>Rhodococcus</taxon>
    </lineage>
</organism>
<keyword evidence="1" id="KW-0472">Membrane</keyword>
<evidence type="ECO:0000313" key="2">
    <source>
        <dbReference type="EMBL" id="MDV2477346.1"/>
    </source>
</evidence>
<dbReference type="Proteomes" id="UP001275440">
    <property type="component" value="Unassembled WGS sequence"/>
</dbReference>
<feature type="transmembrane region" description="Helical" evidence="1">
    <location>
        <begin position="21"/>
        <end position="40"/>
    </location>
</feature>
<proteinExistence type="predicted"/>
<evidence type="ECO:0000256" key="1">
    <source>
        <dbReference type="SAM" id="Phobius"/>
    </source>
</evidence>
<comment type="caution">
    <text evidence="2">The sequence shown here is derived from an EMBL/GenBank/DDBJ whole genome shotgun (WGS) entry which is preliminary data.</text>
</comment>
<keyword evidence="1" id="KW-0812">Transmembrane</keyword>
<dbReference type="EMBL" id="WBMO01000003">
    <property type="protein sequence ID" value="MDV2477346.1"/>
    <property type="molecule type" value="Genomic_DNA"/>
</dbReference>
<sequence length="495" mass="53907">MARQFGGYRPMRGFGVGNIGTAGTVIIVLTVVTIAASTFFSLKTAVVLTLLAIPILVLTVVPFGGSRRTPVQHLTWKGRDALATWNSTDAYSSDILSEVPGGDHLPGLLRPLKLLTVDDGLGGEQCLIWNRRTGTLSAVLRVSPAGITLADESTADAWVQAYGAWLADLGFQPMINSVVFTVESSPTGGVNQRDYILDRIDPDAPEIAQNIMRSIVSRSRSSTADVSTLVTINFDPQKASPAPRTLLQGASEVVRWLPGIESALAAAGATVTARATTPFIIRRVRAAFDPAIRMFLSDGESTEDELLRWRDAGPLRTDSNNSTDVYKHDSGYSVSWVMQETPSGVVRQHILLPLVSPGKHYRRFSMVYRPFKASEAAEIVEREITGGTVRRLFNQKTKKDETQRDHDDRVRARRAAQQESMGAGLGQFTMYLTTTVRNEETLAAACADVESRFGNTKIRFRRARGAQPATFAASLGLGIDPTSALSRNAATRWLE</sequence>
<feature type="transmembrane region" description="Helical" evidence="1">
    <location>
        <begin position="46"/>
        <end position="65"/>
    </location>
</feature>
<evidence type="ECO:0008006" key="4">
    <source>
        <dbReference type="Google" id="ProtNLM"/>
    </source>
</evidence>
<protein>
    <recommendedName>
        <fullName evidence="4">Integral membrane protein</fullName>
    </recommendedName>
</protein>
<keyword evidence="1" id="KW-1133">Transmembrane helix</keyword>
<reference evidence="2 3" key="1">
    <citation type="submission" date="2019-10" db="EMBL/GenBank/DDBJ databases">
        <title>Draft Genome Assembly of Rhodococcus zopfii DSM44189.</title>
        <authorList>
            <person name="Sutton J.M."/>
            <person name="Akob D.M."/>
            <person name="Bushman T.J."/>
        </authorList>
    </citation>
    <scope>NUCLEOTIDE SEQUENCE [LARGE SCALE GENOMIC DNA]</scope>
    <source>
        <strain evidence="2 3">DSM 44189</strain>
    </source>
</reference>
<name>A0ABU3WTL0_9NOCA</name>
<dbReference type="NCBIfam" id="NF042935">
    <property type="entry name" value="SCO6880_fam"/>
    <property type="match status" value="1"/>
</dbReference>
<evidence type="ECO:0000313" key="3">
    <source>
        <dbReference type="Proteomes" id="UP001275440"/>
    </source>
</evidence>